<dbReference type="Proteomes" id="UP001244552">
    <property type="component" value="Unassembled WGS sequence"/>
</dbReference>
<accession>A0ABU0MTD9</accession>
<reference evidence="1 2" key="1">
    <citation type="submission" date="2023-07" db="EMBL/GenBank/DDBJ databases">
        <title>Genomic Encyclopedia of Type Strains, Phase IV (KMG-IV): sequencing the most valuable type-strain genomes for metagenomic binning, comparative biology and taxonomic classification.</title>
        <authorList>
            <person name="Goeker M."/>
        </authorList>
    </citation>
    <scope>NUCLEOTIDE SEQUENCE [LARGE SCALE GENOMIC DNA]</scope>
    <source>
        <strain evidence="1 2">DSM 19922</strain>
    </source>
</reference>
<protein>
    <submittedName>
        <fullName evidence="1">Poly(3-hydroxybutyrate) depolymerase</fullName>
    </submittedName>
</protein>
<dbReference type="PANTHER" id="PTHR42972">
    <property type="entry name" value="TOL-PAL SYSTEM PROTEIN TOLB"/>
    <property type="match status" value="1"/>
</dbReference>
<evidence type="ECO:0000313" key="1">
    <source>
        <dbReference type="EMBL" id="MDQ0536722.1"/>
    </source>
</evidence>
<evidence type="ECO:0000313" key="2">
    <source>
        <dbReference type="Proteomes" id="UP001244552"/>
    </source>
</evidence>
<dbReference type="RefSeq" id="WP_209989822.1">
    <property type="nucleotide sequence ID" value="NZ_JAGINO010000030.1"/>
</dbReference>
<name>A0ABU0MTD9_9PROT</name>
<dbReference type="PANTHER" id="PTHR42972:SF8">
    <property type="entry name" value="POLYHYDROXYBUTYRATE DEPOLYMERASE"/>
    <property type="match status" value="1"/>
</dbReference>
<dbReference type="Gene3D" id="3.40.50.1820">
    <property type="entry name" value="alpha/beta hydrolase"/>
    <property type="match status" value="2"/>
</dbReference>
<sequence length="372" mass="38890">MTRIEKAGRGMIACGFAGVASAAAVIPAVAMLLGATLVAPAAARDLSLAGLGLRIDLSQTTVSGVSSGAYMAGQFQIAHSGMVRAAGLIAGGPYDCAEVSTGGIAPVVVAQYRCMATAMGGPDVASLVASARSRAAAGEIDPLSNLARSRIYLFTGANDVVVTRPVVDAAAAFYRALGVPDADLHYVRHPEAAHAQITDGYGAPCGFIPREGAGSDYINDCRYDQAGAILAVFYDGARRPNAPDAARRPLSFDQRPFIGDPSRSGMAKSGYVYVPEACEGGRQTCRIHVAFHGCRMASSIIGDRYAVHAGYNRWADVNGIVVLYPQIDGDAKPGSNPRACWDWFGYTGYDFARRSGIQMTAVRRMIGALAGE</sequence>
<comment type="caution">
    <text evidence="1">The sequence shown here is derived from an EMBL/GenBank/DDBJ whole genome shotgun (WGS) entry which is preliminary data.</text>
</comment>
<dbReference type="InterPro" id="IPR029058">
    <property type="entry name" value="AB_hydrolase_fold"/>
</dbReference>
<proteinExistence type="predicted"/>
<organism evidence="1 2">
    <name type="scientific">Azospirillum picis</name>
    <dbReference type="NCBI Taxonomy" id="488438"/>
    <lineage>
        <taxon>Bacteria</taxon>
        <taxon>Pseudomonadati</taxon>
        <taxon>Pseudomonadota</taxon>
        <taxon>Alphaproteobacteria</taxon>
        <taxon>Rhodospirillales</taxon>
        <taxon>Azospirillaceae</taxon>
        <taxon>Azospirillum</taxon>
    </lineage>
</organism>
<keyword evidence="2" id="KW-1185">Reference proteome</keyword>
<gene>
    <name evidence="1" type="ORF">QO018_005620</name>
</gene>
<dbReference type="EMBL" id="JAUSVU010000030">
    <property type="protein sequence ID" value="MDQ0536722.1"/>
    <property type="molecule type" value="Genomic_DNA"/>
</dbReference>
<dbReference type="SUPFAM" id="SSF53474">
    <property type="entry name" value="alpha/beta-Hydrolases"/>
    <property type="match status" value="1"/>
</dbReference>